<dbReference type="Proteomes" id="UP000663879">
    <property type="component" value="Unassembled WGS sequence"/>
</dbReference>
<evidence type="ECO:0000313" key="1">
    <source>
        <dbReference type="EMBL" id="CAF0938403.1"/>
    </source>
</evidence>
<accession>A0A814CAZ9</accession>
<comment type="caution">
    <text evidence="1">The sequence shown here is derived from an EMBL/GenBank/DDBJ whole genome shotgun (WGS) entry which is preliminary data.</text>
</comment>
<evidence type="ECO:0000313" key="2">
    <source>
        <dbReference type="Proteomes" id="UP000663879"/>
    </source>
</evidence>
<protein>
    <recommendedName>
        <fullName evidence="3">RNA-directed DNA polymerase from mobile element jockey-like</fullName>
    </recommendedName>
</protein>
<sequence>MNSHKIRNKKFFKDKSIGDFNNAKKFWEFYSSKIKIKSDKSSNNPISHVKFNGKISKNIFELCNIFNLFFTSISSSSNSSIEESSEFIQKQMSNLNPIKALNFKFSFTTAKEIDELLTTIQTSSGPGICDIPTKILKLPSLKLKTVIAYLFNYSILSSSIPIDWKTVVVTPLFKKRG</sequence>
<name>A0A814CAZ9_9BILA</name>
<evidence type="ECO:0008006" key="3">
    <source>
        <dbReference type="Google" id="ProtNLM"/>
    </source>
</evidence>
<reference evidence="1" key="1">
    <citation type="submission" date="2021-02" db="EMBL/GenBank/DDBJ databases">
        <authorList>
            <person name="Nowell W R."/>
        </authorList>
    </citation>
    <scope>NUCLEOTIDE SEQUENCE</scope>
    <source>
        <strain evidence="1">Ploen Becks lab</strain>
    </source>
</reference>
<dbReference type="OrthoDB" id="10196824at2759"/>
<dbReference type="AlphaFoldDB" id="A0A814CAZ9"/>
<gene>
    <name evidence="1" type="ORF">OXX778_LOCUS13293</name>
</gene>
<proteinExistence type="predicted"/>
<keyword evidence="2" id="KW-1185">Reference proteome</keyword>
<dbReference type="EMBL" id="CAJNOC010002529">
    <property type="protein sequence ID" value="CAF0938403.1"/>
    <property type="molecule type" value="Genomic_DNA"/>
</dbReference>
<organism evidence="1 2">
    <name type="scientific">Brachionus calyciflorus</name>
    <dbReference type="NCBI Taxonomy" id="104777"/>
    <lineage>
        <taxon>Eukaryota</taxon>
        <taxon>Metazoa</taxon>
        <taxon>Spiralia</taxon>
        <taxon>Gnathifera</taxon>
        <taxon>Rotifera</taxon>
        <taxon>Eurotatoria</taxon>
        <taxon>Monogononta</taxon>
        <taxon>Pseudotrocha</taxon>
        <taxon>Ploima</taxon>
        <taxon>Brachionidae</taxon>
        <taxon>Brachionus</taxon>
    </lineage>
</organism>